<reference evidence="4 5" key="1">
    <citation type="submission" date="2021-07" db="EMBL/GenBank/DDBJ databases">
        <title>Paenibacillus radiodurans sp. nov., isolated from the southeastern edge of Tengger Desert.</title>
        <authorList>
            <person name="Zhang G."/>
        </authorList>
    </citation>
    <scope>NUCLEOTIDE SEQUENCE [LARGE SCALE GENOMIC DNA]</scope>
    <source>
        <strain evidence="4 5">CCM 7311</strain>
    </source>
</reference>
<dbReference type="Gene3D" id="1.10.10.60">
    <property type="entry name" value="Homeodomain-like"/>
    <property type="match status" value="2"/>
</dbReference>
<gene>
    <name evidence="4" type="ORF">K0U00_13325</name>
</gene>
<dbReference type="InterPro" id="IPR009594">
    <property type="entry name" value="Tscrpt_reg_HTH_AraC_N"/>
</dbReference>
<evidence type="ECO:0000313" key="5">
    <source>
        <dbReference type="Proteomes" id="UP001519887"/>
    </source>
</evidence>
<dbReference type="PANTHER" id="PTHR43436:SF1">
    <property type="entry name" value="TRANSCRIPTIONAL REGULATORY PROTEIN"/>
    <property type="match status" value="1"/>
</dbReference>
<dbReference type="EMBL" id="JAHZIK010000289">
    <property type="protein sequence ID" value="MBW7455016.1"/>
    <property type="molecule type" value="Genomic_DNA"/>
</dbReference>
<keyword evidence="1" id="KW-0805">Transcription regulation</keyword>
<dbReference type="PROSITE" id="PS01124">
    <property type="entry name" value="HTH_ARAC_FAMILY_2"/>
    <property type="match status" value="1"/>
</dbReference>
<dbReference type="Pfam" id="PF06719">
    <property type="entry name" value="AraC_N"/>
    <property type="match status" value="1"/>
</dbReference>
<evidence type="ECO:0000256" key="2">
    <source>
        <dbReference type="ARBA" id="ARBA00023163"/>
    </source>
</evidence>
<dbReference type="SUPFAM" id="SSF46689">
    <property type="entry name" value="Homeodomain-like"/>
    <property type="match status" value="2"/>
</dbReference>
<feature type="domain" description="HTH araC/xylS-type" evidence="3">
    <location>
        <begin position="196"/>
        <end position="294"/>
    </location>
</feature>
<evidence type="ECO:0000256" key="1">
    <source>
        <dbReference type="ARBA" id="ARBA00023015"/>
    </source>
</evidence>
<name>A0ABS7C295_9BACL</name>
<keyword evidence="2" id="KW-0804">Transcription</keyword>
<organism evidence="4 5">
    <name type="scientific">Paenibacillus sepulcri</name>
    <dbReference type="NCBI Taxonomy" id="359917"/>
    <lineage>
        <taxon>Bacteria</taxon>
        <taxon>Bacillati</taxon>
        <taxon>Bacillota</taxon>
        <taxon>Bacilli</taxon>
        <taxon>Bacillales</taxon>
        <taxon>Paenibacillaceae</taxon>
        <taxon>Paenibacillus</taxon>
    </lineage>
</organism>
<evidence type="ECO:0000259" key="3">
    <source>
        <dbReference type="PROSITE" id="PS01124"/>
    </source>
</evidence>
<accession>A0ABS7C295</accession>
<comment type="caution">
    <text evidence="4">The sequence shown here is derived from an EMBL/GenBank/DDBJ whole genome shotgun (WGS) entry which is preliminary data.</text>
</comment>
<proteinExistence type="predicted"/>
<keyword evidence="5" id="KW-1185">Reference proteome</keyword>
<dbReference type="InterPro" id="IPR018060">
    <property type="entry name" value="HTH_AraC"/>
</dbReference>
<evidence type="ECO:0000313" key="4">
    <source>
        <dbReference type="EMBL" id="MBW7455016.1"/>
    </source>
</evidence>
<dbReference type="Proteomes" id="UP001519887">
    <property type="component" value="Unassembled WGS sequence"/>
</dbReference>
<dbReference type="RefSeq" id="WP_210037292.1">
    <property type="nucleotide sequence ID" value="NZ_JBHLVU010000004.1"/>
</dbReference>
<dbReference type="PANTHER" id="PTHR43436">
    <property type="entry name" value="ARAC-FAMILY TRANSCRIPTIONAL REGULATOR"/>
    <property type="match status" value="1"/>
</dbReference>
<sequence>MSNPTERQRNEVAKLIEKHSGQDGVFETAIPSLFIIRRSNVTEPIHSVYKPAFCFIAQGSKEIFLAQERFEYGPSDYLISSIKLPVVGQIIQASSDAPYLSLKMEMTQNQILEVLQDTDIQFAQKENAARAMFVGQIESSILDALLRLVRLVEQPHDIPYLAPIYTKEILYKLLQGQYGAALAQIAMEGSSTYRIRDAIEFIIANFDKSLRIEELAETAGMGISTFHRHFKEVTAMSPIQFQKRLRLQEARHLLLSESADAADVAFRLGYESASQFSREYVRMFGFPPREDTNRLRAKFDQSVRA</sequence>
<dbReference type="SMART" id="SM00342">
    <property type="entry name" value="HTH_ARAC"/>
    <property type="match status" value="1"/>
</dbReference>
<protein>
    <submittedName>
        <fullName evidence="4">AraC family transcriptional regulator</fullName>
    </submittedName>
</protein>
<dbReference type="Pfam" id="PF12833">
    <property type="entry name" value="HTH_18"/>
    <property type="match status" value="1"/>
</dbReference>
<dbReference type="InterPro" id="IPR009057">
    <property type="entry name" value="Homeodomain-like_sf"/>
</dbReference>